<dbReference type="InterPro" id="IPR008042">
    <property type="entry name" value="Retrotrans_Pao"/>
</dbReference>
<protein>
    <submittedName>
        <fullName evidence="1">Uncharacterized protein</fullName>
    </submittedName>
</protein>
<gene>
    <name evidence="1" type="ORF">TNCT_703551</name>
</gene>
<sequence>MIRIKILLQEIWEGGFDCDEELGKKLRTEWKKWCKEVHSLVDLSIPRKLAKKEILPQETTNEERRVEYIAINYSNEFQNEEPILDIDDVISISNVFRITTWIRRFINNMKLKKRYRIKNPLKAEDIEVVINSHPIIYIDSDPTGNFP</sequence>
<accession>A0A8X6GJT1</accession>
<reference evidence="1" key="1">
    <citation type="submission" date="2020-07" db="EMBL/GenBank/DDBJ databases">
        <title>Multicomponent nature underlies the extraordinary mechanical properties of spider dragline silk.</title>
        <authorList>
            <person name="Kono N."/>
            <person name="Nakamura H."/>
            <person name="Mori M."/>
            <person name="Yoshida Y."/>
            <person name="Ohtoshi R."/>
            <person name="Malay A.D."/>
            <person name="Moran D.A.P."/>
            <person name="Tomita M."/>
            <person name="Numata K."/>
            <person name="Arakawa K."/>
        </authorList>
    </citation>
    <scope>NUCLEOTIDE SEQUENCE</scope>
</reference>
<dbReference type="EMBL" id="BMAO01006063">
    <property type="protein sequence ID" value="GFR05807.1"/>
    <property type="molecule type" value="Genomic_DNA"/>
</dbReference>
<name>A0A8X6GJT1_TRICU</name>
<dbReference type="Proteomes" id="UP000887116">
    <property type="component" value="Unassembled WGS sequence"/>
</dbReference>
<dbReference type="Pfam" id="PF05380">
    <property type="entry name" value="Peptidase_A17"/>
    <property type="match status" value="1"/>
</dbReference>
<evidence type="ECO:0000313" key="1">
    <source>
        <dbReference type="EMBL" id="GFR05807.1"/>
    </source>
</evidence>
<keyword evidence="2" id="KW-1185">Reference proteome</keyword>
<proteinExistence type="predicted"/>
<comment type="caution">
    <text evidence="1">The sequence shown here is derived from an EMBL/GenBank/DDBJ whole genome shotgun (WGS) entry which is preliminary data.</text>
</comment>
<evidence type="ECO:0000313" key="2">
    <source>
        <dbReference type="Proteomes" id="UP000887116"/>
    </source>
</evidence>
<organism evidence="1 2">
    <name type="scientific">Trichonephila clavata</name>
    <name type="common">Joro spider</name>
    <name type="synonym">Nephila clavata</name>
    <dbReference type="NCBI Taxonomy" id="2740835"/>
    <lineage>
        <taxon>Eukaryota</taxon>
        <taxon>Metazoa</taxon>
        <taxon>Ecdysozoa</taxon>
        <taxon>Arthropoda</taxon>
        <taxon>Chelicerata</taxon>
        <taxon>Arachnida</taxon>
        <taxon>Araneae</taxon>
        <taxon>Araneomorphae</taxon>
        <taxon>Entelegynae</taxon>
        <taxon>Araneoidea</taxon>
        <taxon>Nephilidae</taxon>
        <taxon>Trichonephila</taxon>
    </lineage>
</organism>
<dbReference type="AlphaFoldDB" id="A0A8X6GJT1"/>